<dbReference type="Pfam" id="PF12836">
    <property type="entry name" value="HHH_3"/>
    <property type="match status" value="1"/>
</dbReference>
<dbReference type="Gene3D" id="1.10.150.20">
    <property type="entry name" value="5' to 3' exonuclease, C-terminal subdomain"/>
    <property type="match status" value="1"/>
</dbReference>
<name>A0A6N2UC12_9FIRM</name>
<protein>
    <submittedName>
        <fullName evidence="3">ComE operon protein 1</fullName>
    </submittedName>
</protein>
<dbReference type="InterPro" id="IPR010994">
    <property type="entry name" value="RuvA_2-like"/>
</dbReference>
<organism evidence="3">
    <name type="scientific">Anaerococcus vaginalis</name>
    <dbReference type="NCBI Taxonomy" id="33037"/>
    <lineage>
        <taxon>Bacteria</taxon>
        <taxon>Bacillati</taxon>
        <taxon>Bacillota</taxon>
        <taxon>Tissierellia</taxon>
        <taxon>Tissierellales</taxon>
        <taxon>Peptoniphilaceae</taxon>
        <taxon>Anaerococcus</taxon>
    </lineage>
</organism>
<dbReference type="PANTHER" id="PTHR21180">
    <property type="entry name" value="ENDONUCLEASE/EXONUCLEASE/PHOSPHATASE FAMILY DOMAIN-CONTAINING PROTEIN 1"/>
    <property type="match status" value="1"/>
</dbReference>
<dbReference type="GO" id="GO:0015627">
    <property type="term" value="C:type II protein secretion system complex"/>
    <property type="evidence" value="ECO:0007669"/>
    <property type="project" value="TreeGrafter"/>
</dbReference>
<dbReference type="AlphaFoldDB" id="A0A6N2UC12"/>
<dbReference type="InterPro" id="IPR004509">
    <property type="entry name" value="Competence_ComEA_HhH"/>
</dbReference>
<dbReference type="InterPro" id="IPR003583">
    <property type="entry name" value="Hlx-hairpin-Hlx_DNA-bd_motif"/>
</dbReference>
<feature type="domain" description="Helix-hairpin-helix DNA-binding motif class 1" evidence="2">
    <location>
        <begin position="189"/>
        <end position="208"/>
    </location>
</feature>
<dbReference type="Gene3D" id="3.10.560.10">
    <property type="entry name" value="Outer membrane lipoprotein wza domain like"/>
    <property type="match status" value="1"/>
</dbReference>
<feature type="domain" description="Helix-hairpin-helix DNA-binding motif class 1" evidence="2">
    <location>
        <begin position="160"/>
        <end position="179"/>
    </location>
</feature>
<dbReference type="PANTHER" id="PTHR21180:SF32">
    <property type="entry name" value="ENDONUCLEASE_EXONUCLEASE_PHOSPHATASE FAMILY DOMAIN-CONTAINING PROTEIN 1"/>
    <property type="match status" value="1"/>
</dbReference>
<sequence length="212" mass="24062">METDKKDKIIIALIIGIVIVISRNFVSSRNNDELVFEKQGLSIEMKSTDDKKNNDDNKLNSESKNSIKKVHISGEINKPGVYQINEDYRLEDLVNDAGGLTENADIDKINLALKLEDQMRIIIPNINDKNNDVEVSTNQLISPVEKIDDKKVNINKADKAQLMTLPNIGEKRAQAIIEYREKNKFNKIEDIKNVSGIGDKYFEAMKDMIVID</sequence>
<reference evidence="3" key="1">
    <citation type="submission" date="2019-11" db="EMBL/GenBank/DDBJ databases">
        <authorList>
            <person name="Feng L."/>
        </authorList>
    </citation>
    <scope>NUCLEOTIDE SEQUENCE</scope>
    <source>
        <strain evidence="3">AvaginalisLFYP127</strain>
    </source>
</reference>
<dbReference type="GO" id="GO:0015628">
    <property type="term" value="P:protein secretion by the type II secretion system"/>
    <property type="evidence" value="ECO:0007669"/>
    <property type="project" value="TreeGrafter"/>
</dbReference>
<keyword evidence="1" id="KW-1133">Transmembrane helix</keyword>
<dbReference type="SMART" id="SM00278">
    <property type="entry name" value="HhH1"/>
    <property type="match status" value="2"/>
</dbReference>
<gene>
    <name evidence="3" type="primary">comEA</name>
    <name evidence="3" type="ORF">AVLFYP127_01009</name>
</gene>
<keyword evidence="1" id="KW-0812">Transmembrane</keyword>
<dbReference type="InterPro" id="IPR019554">
    <property type="entry name" value="Soluble_ligand-bd"/>
</dbReference>
<proteinExistence type="predicted"/>
<evidence type="ECO:0000313" key="3">
    <source>
        <dbReference type="EMBL" id="VYT14293.1"/>
    </source>
</evidence>
<evidence type="ECO:0000259" key="2">
    <source>
        <dbReference type="SMART" id="SM00278"/>
    </source>
</evidence>
<dbReference type="InterPro" id="IPR051675">
    <property type="entry name" value="Endo/Exo/Phosphatase_dom_1"/>
</dbReference>
<dbReference type="NCBIfam" id="TIGR00426">
    <property type="entry name" value="competence protein ComEA helix-hairpin-helix repeat region"/>
    <property type="match status" value="1"/>
</dbReference>
<dbReference type="RefSeq" id="WP_070605508.1">
    <property type="nucleotide sequence ID" value="NZ_CACRSW010000029.1"/>
</dbReference>
<dbReference type="GO" id="GO:0003677">
    <property type="term" value="F:DNA binding"/>
    <property type="evidence" value="ECO:0007669"/>
    <property type="project" value="InterPro"/>
</dbReference>
<dbReference type="SUPFAM" id="SSF47781">
    <property type="entry name" value="RuvA domain 2-like"/>
    <property type="match status" value="1"/>
</dbReference>
<feature type="transmembrane region" description="Helical" evidence="1">
    <location>
        <begin position="9"/>
        <end position="26"/>
    </location>
</feature>
<dbReference type="GO" id="GO:0006281">
    <property type="term" value="P:DNA repair"/>
    <property type="evidence" value="ECO:0007669"/>
    <property type="project" value="InterPro"/>
</dbReference>
<dbReference type="EMBL" id="CACRSW010000029">
    <property type="protein sequence ID" value="VYT14293.1"/>
    <property type="molecule type" value="Genomic_DNA"/>
</dbReference>
<accession>A0A6N2UC12</accession>
<dbReference type="Pfam" id="PF10531">
    <property type="entry name" value="SLBB"/>
    <property type="match status" value="1"/>
</dbReference>
<evidence type="ECO:0000256" key="1">
    <source>
        <dbReference type="SAM" id="Phobius"/>
    </source>
</evidence>
<keyword evidence="1" id="KW-0472">Membrane</keyword>